<dbReference type="PANTHER" id="PTHR46542">
    <property type="entry name" value="X-BOX BINDING PROTEIN 1"/>
    <property type="match status" value="1"/>
</dbReference>
<dbReference type="PROSITE" id="PS00036">
    <property type="entry name" value="BZIP_BASIC"/>
    <property type="match status" value="1"/>
</dbReference>
<evidence type="ECO:0000256" key="3">
    <source>
        <dbReference type="ARBA" id="ARBA00023125"/>
    </source>
</evidence>
<name>A0A7R9BGB3_9CRUS</name>
<feature type="coiled-coil region" evidence="7">
    <location>
        <begin position="43"/>
        <end position="91"/>
    </location>
</feature>
<keyword evidence="7" id="KW-0175">Coiled coil</keyword>
<dbReference type="PANTHER" id="PTHR46542:SF1">
    <property type="entry name" value="X-BOX BINDING PROTEIN 1"/>
    <property type="match status" value="1"/>
</dbReference>
<gene>
    <name evidence="9" type="ORF">NMOB1V02_LOCUS1090</name>
</gene>
<dbReference type="GO" id="GO:0000981">
    <property type="term" value="F:DNA-binding transcription factor activity, RNA polymerase II-specific"/>
    <property type="evidence" value="ECO:0007669"/>
    <property type="project" value="TreeGrafter"/>
</dbReference>
<dbReference type="GO" id="GO:0000977">
    <property type="term" value="F:RNA polymerase II transcription regulatory region sequence-specific DNA binding"/>
    <property type="evidence" value="ECO:0007669"/>
    <property type="project" value="TreeGrafter"/>
</dbReference>
<dbReference type="Pfam" id="PF03131">
    <property type="entry name" value="bZIP_Maf"/>
    <property type="match status" value="1"/>
</dbReference>
<protein>
    <recommendedName>
        <fullName evidence="6">X-box-binding protein 1</fullName>
    </recommendedName>
</protein>
<keyword evidence="5" id="KW-0539">Nucleus</keyword>
<dbReference type="Proteomes" id="UP000678499">
    <property type="component" value="Unassembled WGS sequence"/>
</dbReference>
<sequence>MYSDSDEEFDRPVRKRMRLDHLTADEKLARRKMKNRVAAQTARDRKKARIDRLEDSLEACRQELVHVKTQNELLYELNAVLQKEVKELKERKCQKTPVGPAAIISAPRLREQGVLFLAAMLIILKSLRKCRKQPETLKTCLSSSIVISPANLLRYVEPRIEEVRKMTPDDHMYACKPDRKPVIQIHLPEGCNTLDLSVPILWERIASALETEVFTLPEPDFATSNTLDFDGDAFPWGEELRI</sequence>
<dbReference type="PROSITE" id="PS50217">
    <property type="entry name" value="BZIP"/>
    <property type="match status" value="1"/>
</dbReference>
<evidence type="ECO:0000313" key="10">
    <source>
        <dbReference type="Proteomes" id="UP000678499"/>
    </source>
</evidence>
<proteinExistence type="predicted"/>
<evidence type="ECO:0000256" key="2">
    <source>
        <dbReference type="ARBA" id="ARBA00023015"/>
    </source>
</evidence>
<dbReference type="Gene3D" id="1.20.5.170">
    <property type="match status" value="1"/>
</dbReference>
<evidence type="ECO:0000313" key="9">
    <source>
        <dbReference type="EMBL" id="CAD7273191.1"/>
    </source>
</evidence>
<organism evidence="9">
    <name type="scientific">Notodromas monacha</name>
    <dbReference type="NCBI Taxonomy" id="399045"/>
    <lineage>
        <taxon>Eukaryota</taxon>
        <taxon>Metazoa</taxon>
        <taxon>Ecdysozoa</taxon>
        <taxon>Arthropoda</taxon>
        <taxon>Crustacea</taxon>
        <taxon>Oligostraca</taxon>
        <taxon>Ostracoda</taxon>
        <taxon>Podocopa</taxon>
        <taxon>Podocopida</taxon>
        <taxon>Cypridocopina</taxon>
        <taxon>Cypridoidea</taxon>
        <taxon>Cyprididae</taxon>
        <taxon>Notodromas</taxon>
    </lineage>
</organism>
<evidence type="ECO:0000256" key="5">
    <source>
        <dbReference type="ARBA" id="ARBA00023242"/>
    </source>
</evidence>
<dbReference type="InterPro" id="IPR004826">
    <property type="entry name" value="bZIP_Maf"/>
</dbReference>
<feature type="domain" description="BZIP" evidence="8">
    <location>
        <begin position="25"/>
        <end position="88"/>
    </location>
</feature>
<dbReference type="EMBL" id="CAJPEX010000106">
    <property type="protein sequence ID" value="CAG0913343.1"/>
    <property type="molecule type" value="Genomic_DNA"/>
</dbReference>
<reference evidence="9" key="1">
    <citation type="submission" date="2020-11" db="EMBL/GenBank/DDBJ databases">
        <authorList>
            <person name="Tran Van P."/>
        </authorList>
    </citation>
    <scope>NUCLEOTIDE SEQUENCE</scope>
</reference>
<dbReference type="OrthoDB" id="20960at2759"/>
<keyword evidence="2" id="KW-0805">Transcription regulation</keyword>
<keyword evidence="1" id="KW-0832">Ubl conjugation</keyword>
<evidence type="ECO:0000256" key="4">
    <source>
        <dbReference type="ARBA" id="ARBA00023163"/>
    </source>
</evidence>
<dbReference type="AlphaFoldDB" id="A0A7R9BGB3"/>
<keyword evidence="4" id="KW-0804">Transcription</keyword>
<dbReference type="GO" id="GO:0005634">
    <property type="term" value="C:nucleus"/>
    <property type="evidence" value="ECO:0007669"/>
    <property type="project" value="TreeGrafter"/>
</dbReference>
<dbReference type="EMBL" id="OA882143">
    <property type="protein sequence ID" value="CAD7273191.1"/>
    <property type="molecule type" value="Genomic_DNA"/>
</dbReference>
<evidence type="ECO:0000259" key="8">
    <source>
        <dbReference type="PROSITE" id="PS50217"/>
    </source>
</evidence>
<evidence type="ECO:0000256" key="7">
    <source>
        <dbReference type="SAM" id="Coils"/>
    </source>
</evidence>
<dbReference type="InterPro" id="IPR004827">
    <property type="entry name" value="bZIP"/>
</dbReference>
<dbReference type="SUPFAM" id="SSF57959">
    <property type="entry name" value="Leucine zipper domain"/>
    <property type="match status" value="1"/>
</dbReference>
<dbReference type="SMART" id="SM00338">
    <property type="entry name" value="BRLZ"/>
    <property type="match status" value="1"/>
</dbReference>
<accession>A0A7R9BGB3</accession>
<keyword evidence="3" id="KW-0238">DNA-binding</keyword>
<evidence type="ECO:0000256" key="1">
    <source>
        <dbReference type="ARBA" id="ARBA00022843"/>
    </source>
</evidence>
<dbReference type="InterPro" id="IPR052470">
    <property type="entry name" value="ER_Stress-Reg_TF"/>
</dbReference>
<keyword evidence="10" id="KW-1185">Reference proteome</keyword>
<evidence type="ECO:0000256" key="6">
    <source>
        <dbReference type="ARBA" id="ARBA00040165"/>
    </source>
</evidence>
<dbReference type="InterPro" id="IPR046347">
    <property type="entry name" value="bZIP_sf"/>
</dbReference>
<dbReference type="CDD" id="cd14691">
    <property type="entry name" value="bZIP_XBP1"/>
    <property type="match status" value="1"/>
</dbReference>